<accession>A0ABS7SB70</accession>
<evidence type="ECO:0000259" key="2">
    <source>
        <dbReference type="SMART" id="SM00903"/>
    </source>
</evidence>
<name>A0ABS7SB70_9MICO</name>
<dbReference type="Gene3D" id="2.30.110.10">
    <property type="entry name" value="Electron Transport, Fmn-binding Protein, Chain A"/>
    <property type="match status" value="1"/>
</dbReference>
<dbReference type="RefSeq" id="WP_223405464.1">
    <property type="nucleotide sequence ID" value="NZ_JAGSHT010000010.1"/>
</dbReference>
<dbReference type="EMBL" id="JAGSHT010000010">
    <property type="protein sequence ID" value="MBZ2196526.1"/>
    <property type="molecule type" value="Genomic_DNA"/>
</dbReference>
<dbReference type="Proteomes" id="UP000826651">
    <property type="component" value="Unassembled WGS sequence"/>
</dbReference>
<keyword evidence="1" id="KW-0560">Oxidoreductase</keyword>
<feature type="domain" description="Flavin reductase like" evidence="2">
    <location>
        <begin position="22"/>
        <end position="170"/>
    </location>
</feature>
<dbReference type="InterPro" id="IPR012349">
    <property type="entry name" value="Split_barrel_FMN-bd"/>
</dbReference>
<dbReference type="PANTHER" id="PTHR30466">
    <property type="entry name" value="FLAVIN REDUCTASE"/>
    <property type="match status" value="1"/>
</dbReference>
<sequence length="172" mass="18066">MTTSEPDPGVSEEAREEFRATMSRLASGVCVVAARERNQDLAMTATSLVSVSLDPPTVLFTVHSDARLREAVEPGSRWAVSILGSGALAAADWLATPGRPAFGQLATVAHHRGELSGAAILDDASAWLECETQWIRPAATHDVVVGRVLASARVSGSGGAVLHFHGRMTTIP</sequence>
<dbReference type="Pfam" id="PF01613">
    <property type="entry name" value="Flavin_Reduct"/>
    <property type="match status" value="1"/>
</dbReference>
<proteinExistence type="predicted"/>
<dbReference type="SMART" id="SM00903">
    <property type="entry name" value="Flavin_Reduct"/>
    <property type="match status" value="1"/>
</dbReference>
<dbReference type="InterPro" id="IPR002563">
    <property type="entry name" value="Flavin_Rdtase-like_dom"/>
</dbReference>
<dbReference type="PANTHER" id="PTHR30466:SF1">
    <property type="entry name" value="FMN REDUCTASE (NADH) RUTF"/>
    <property type="match status" value="1"/>
</dbReference>
<dbReference type="InterPro" id="IPR050268">
    <property type="entry name" value="NADH-dep_flavin_reductase"/>
</dbReference>
<keyword evidence="4" id="KW-1185">Reference proteome</keyword>
<reference evidence="3 4" key="1">
    <citation type="submission" date="2021-04" db="EMBL/GenBank/DDBJ databases">
        <title>Ruania sp. nov., isolated from sandy soil of mangrove forest.</title>
        <authorList>
            <person name="Ge X."/>
            <person name="Huang R."/>
            <person name="Liu W."/>
        </authorList>
    </citation>
    <scope>NUCLEOTIDE SEQUENCE [LARGE SCALE GENOMIC DNA]</scope>
    <source>
        <strain evidence="3 4">N2-46</strain>
    </source>
</reference>
<evidence type="ECO:0000313" key="3">
    <source>
        <dbReference type="EMBL" id="MBZ2196526.1"/>
    </source>
</evidence>
<gene>
    <name evidence="3" type="ORF">KCQ71_10205</name>
</gene>
<organism evidence="3 4">
    <name type="scientific">Occultella gossypii</name>
    <dbReference type="NCBI Taxonomy" id="2800820"/>
    <lineage>
        <taxon>Bacteria</taxon>
        <taxon>Bacillati</taxon>
        <taxon>Actinomycetota</taxon>
        <taxon>Actinomycetes</taxon>
        <taxon>Micrococcales</taxon>
        <taxon>Ruaniaceae</taxon>
        <taxon>Occultella</taxon>
    </lineage>
</organism>
<evidence type="ECO:0000256" key="1">
    <source>
        <dbReference type="ARBA" id="ARBA00023002"/>
    </source>
</evidence>
<dbReference type="SUPFAM" id="SSF50475">
    <property type="entry name" value="FMN-binding split barrel"/>
    <property type="match status" value="1"/>
</dbReference>
<protein>
    <submittedName>
        <fullName evidence="3">Flavin reductase family protein</fullName>
    </submittedName>
</protein>
<evidence type="ECO:0000313" key="4">
    <source>
        <dbReference type="Proteomes" id="UP000826651"/>
    </source>
</evidence>
<comment type="caution">
    <text evidence="3">The sequence shown here is derived from an EMBL/GenBank/DDBJ whole genome shotgun (WGS) entry which is preliminary data.</text>
</comment>